<reference evidence="2" key="1">
    <citation type="submission" date="2014-09" db="EMBL/GenBank/DDBJ databases">
        <authorList>
            <person name="Magalhaes I.L.F."/>
            <person name="Oliveira U."/>
            <person name="Santos F.R."/>
            <person name="Vidigal T.H.D.A."/>
            <person name="Brescovit A.D."/>
            <person name="Santos A.J."/>
        </authorList>
    </citation>
    <scope>NUCLEOTIDE SEQUENCE</scope>
    <source>
        <tissue evidence="2">Shoot tissue taken approximately 20 cm above the soil surface</tissue>
    </source>
</reference>
<name>A0A0A9BV01_ARUDO</name>
<proteinExistence type="predicted"/>
<keyword evidence="1" id="KW-0732">Signal</keyword>
<protein>
    <submittedName>
        <fullName evidence="2">Uncharacterized protein</fullName>
    </submittedName>
</protein>
<accession>A0A0A9BV01</accession>
<feature type="chain" id="PRO_5002044291" evidence="1">
    <location>
        <begin position="17"/>
        <end position="37"/>
    </location>
</feature>
<sequence length="37" mass="4219">MHVIMCFEMMLVLVEAVMVPGRAVGFFLVMENEKGIF</sequence>
<organism evidence="2">
    <name type="scientific">Arundo donax</name>
    <name type="common">Giant reed</name>
    <name type="synonym">Donax arundinaceus</name>
    <dbReference type="NCBI Taxonomy" id="35708"/>
    <lineage>
        <taxon>Eukaryota</taxon>
        <taxon>Viridiplantae</taxon>
        <taxon>Streptophyta</taxon>
        <taxon>Embryophyta</taxon>
        <taxon>Tracheophyta</taxon>
        <taxon>Spermatophyta</taxon>
        <taxon>Magnoliopsida</taxon>
        <taxon>Liliopsida</taxon>
        <taxon>Poales</taxon>
        <taxon>Poaceae</taxon>
        <taxon>PACMAD clade</taxon>
        <taxon>Arundinoideae</taxon>
        <taxon>Arundineae</taxon>
        <taxon>Arundo</taxon>
    </lineage>
</organism>
<reference evidence="2" key="2">
    <citation type="journal article" date="2015" name="Data Brief">
        <title>Shoot transcriptome of the giant reed, Arundo donax.</title>
        <authorList>
            <person name="Barrero R.A."/>
            <person name="Guerrero F.D."/>
            <person name="Moolhuijzen P."/>
            <person name="Goolsby J.A."/>
            <person name="Tidwell J."/>
            <person name="Bellgard S.E."/>
            <person name="Bellgard M.I."/>
        </authorList>
    </citation>
    <scope>NUCLEOTIDE SEQUENCE</scope>
    <source>
        <tissue evidence="2">Shoot tissue taken approximately 20 cm above the soil surface</tissue>
    </source>
</reference>
<evidence type="ECO:0000313" key="2">
    <source>
        <dbReference type="EMBL" id="JAD67899.1"/>
    </source>
</evidence>
<dbReference type="EMBL" id="GBRH01229996">
    <property type="protein sequence ID" value="JAD67899.1"/>
    <property type="molecule type" value="Transcribed_RNA"/>
</dbReference>
<feature type="signal peptide" evidence="1">
    <location>
        <begin position="1"/>
        <end position="16"/>
    </location>
</feature>
<evidence type="ECO:0000256" key="1">
    <source>
        <dbReference type="SAM" id="SignalP"/>
    </source>
</evidence>
<dbReference type="AlphaFoldDB" id="A0A0A9BV01"/>